<evidence type="ECO:0000256" key="1">
    <source>
        <dbReference type="SAM" id="MobiDB-lite"/>
    </source>
</evidence>
<dbReference type="AlphaFoldDB" id="A0A426X968"/>
<dbReference type="Proteomes" id="UP000287651">
    <property type="component" value="Unassembled WGS sequence"/>
</dbReference>
<comment type="caution">
    <text evidence="2">The sequence shown here is derived from an EMBL/GenBank/DDBJ whole genome shotgun (WGS) entry which is preliminary data.</text>
</comment>
<name>A0A426X968_ENSVE</name>
<dbReference type="EMBL" id="AMZH03024165">
    <property type="protein sequence ID" value="RRT36022.1"/>
    <property type="molecule type" value="Genomic_DNA"/>
</dbReference>
<feature type="region of interest" description="Disordered" evidence="1">
    <location>
        <begin position="1"/>
        <end position="26"/>
    </location>
</feature>
<gene>
    <name evidence="2" type="ORF">B296_00033629</name>
</gene>
<organism evidence="2 3">
    <name type="scientific">Ensete ventricosum</name>
    <name type="common">Abyssinian banana</name>
    <name type="synonym">Musa ensete</name>
    <dbReference type="NCBI Taxonomy" id="4639"/>
    <lineage>
        <taxon>Eukaryota</taxon>
        <taxon>Viridiplantae</taxon>
        <taxon>Streptophyta</taxon>
        <taxon>Embryophyta</taxon>
        <taxon>Tracheophyta</taxon>
        <taxon>Spermatophyta</taxon>
        <taxon>Magnoliopsida</taxon>
        <taxon>Liliopsida</taxon>
        <taxon>Zingiberales</taxon>
        <taxon>Musaceae</taxon>
        <taxon>Ensete</taxon>
    </lineage>
</organism>
<accession>A0A426X968</accession>
<sequence length="132" mass="13852">MQWDFVGSSLGGSPKESGSSLGTRREIAGKKTGGLAARLPEYTGCYAPLAAALSIGSCPCGKRRYPRAIASAGRHCSHRRHTSTGVAPCWRLLLRATSLGGGTSTRKHSSLVECCPLQAGRGWLPALAATWL</sequence>
<protein>
    <submittedName>
        <fullName evidence="2">Uncharacterized protein</fullName>
    </submittedName>
</protein>
<evidence type="ECO:0000313" key="3">
    <source>
        <dbReference type="Proteomes" id="UP000287651"/>
    </source>
</evidence>
<evidence type="ECO:0000313" key="2">
    <source>
        <dbReference type="EMBL" id="RRT36022.1"/>
    </source>
</evidence>
<proteinExistence type="predicted"/>
<reference evidence="2 3" key="1">
    <citation type="journal article" date="2014" name="Agronomy (Basel)">
        <title>A Draft Genome Sequence for Ensete ventricosum, the Drought-Tolerant Tree Against Hunger.</title>
        <authorList>
            <person name="Harrison J."/>
            <person name="Moore K.A."/>
            <person name="Paszkiewicz K."/>
            <person name="Jones T."/>
            <person name="Grant M."/>
            <person name="Ambacheew D."/>
            <person name="Muzemil S."/>
            <person name="Studholme D.J."/>
        </authorList>
    </citation>
    <scope>NUCLEOTIDE SEQUENCE [LARGE SCALE GENOMIC DNA]</scope>
</reference>